<dbReference type="Proteomes" id="UP001642540">
    <property type="component" value="Unassembled WGS sequence"/>
</dbReference>
<keyword evidence="2" id="KW-1185">Reference proteome</keyword>
<dbReference type="EMBL" id="CAXLJM020000051">
    <property type="protein sequence ID" value="CAL8115632.1"/>
    <property type="molecule type" value="Genomic_DNA"/>
</dbReference>
<evidence type="ECO:0000313" key="2">
    <source>
        <dbReference type="Proteomes" id="UP001642540"/>
    </source>
</evidence>
<reference evidence="1 2" key="1">
    <citation type="submission" date="2024-08" db="EMBL/GenBank/DDBJ databases">
        <authorList>
            <person name="Cucini C."/>
            <person name="Frati F."/>
        </authorList>
    </citation>
    <scope>NUCLEOTIDE SEQUENCE [LARGE SCALE GENOMIC DNA]</scope>
</reference>
<name>A0ABP1R355_9HEXA</name>
<accession>A0ABP1R355</accession>
<dbReference type="InterPro" id="IPR031821">
    <property type="entry name" value="SOSSC"/>
</dbReference>
<evidence type="ECO:0008006" key="3">
    <source>
        <dbReference type="Google" id="ProtNLM"/>
    </source>
</evidence>
<proteinExistence type="predicted"/>
<sequence length="131" mass="13597">MSSEQRKVLEDIQRAKRLLKEGAAVSLGIHSPTTSTPPLLTTASTAFPPQAPAGIGDMMMSPGMRSAMQVLAQANMTSFGCFIPQDSHFGNSILPVLPRIDPAVTTTPNQSTSLSTATITTTAIIGGGNGQ</sequence>
<comment type="caution">
    <text evidence="1">The sequence shown here is derived from an EMBL/GenBank/DDBJ whole genome shotgun (WGS) entry which is preliminary data.</text>
</comment>
<dbReference type="Pfam" id="PF15925">
    <property type="entry name" value="SOSSC"/>
    <property type="match status" value="1"/>
</dbReference>
<organism evidence="1 2">
    <name type="scientific">Orchesella dallaii</name>
    <dbReference type="NCBI Taxonomy" id="48710"/>
    <lineage>
        <taxon>Eukaryota</taxon>
        <taxon>Metazoa</taxon>
        <taxon>Ecdysozoa</taxon>
        <taxon>Arthropoda</taxon>
        <taxon>Hexapoda</taxon>
        <taxon>Collembola</taxon>
        <taxon>Entomobryomorpha</taxon>
        <taxon>Entomobryoidea</taxon>
        <taxon>Orchesellidae</taxon>
        <taxon>Orchesellinae</taxon>
        <taxon>Orchesella</taxon>
    </lineage>
</organism>
<protein>
    <recommendedName>
        <fullName evidence="3">SOSS complex subunit C</fullName>
    </recommendedName>
</protein>
<evidence type="ECO:0000313" key="1">
    <source>
        <dbReference type="EMBL" id="CAL8115632.1"/>
    </source>
</evidence>
<gene>
    <name evidence="1" type="ORF">ODALV1_LOCUS16943</name>
</gene>